<evidence type="ECO:0000313" key="1">
    <source>
        <dbReference type="EMBL" id="KAI8675616.1"/>
    </source>
</evidence>
<sequence length="184" mass="19209">MVHLKPLFLALAAVSTVVARPPCRPDTTAPTLSTTTTAAEETTSTETSATETSAAETSTTAVSTTTTADDETSTTAAPTTTTTEAGVSTTSTAPETNTSAPAPVCGITGYFVPGHALTYLYSPGYKPSAKECLEGCATYSGCEVIAFYYTGSDFGRCEYFKGPLITDGQYTDYKWYDVGCLANM</sequence>
<proteinExistence type="predicted"/>
<accession>A0ACC0R8R4</accession>
<reference evidence="1" key="1">
    <citation type="submission" date="2022-06" db="EMBL/GenBank/DDBJ databases">
        <title>Fusarium solani species complex genomes reveal bases of compartmentalisation and animal pathogenesis.</title>
        <authorList>
            <person name="Tsai I.J."/>
        </authorList>
    </citation>
    <scope>NUCLEOTIDE SEQUENCE</scope>
    <source>
        <strain evidence="1">Fu6.1</strain>
    </source>
</reference>
<protein>
    <submittedName>
        <fullName evidence="1">Uncharacterized protein</fullName>
    </submittedName>
</protein>
<comment type="caution">
    <text evidence="1">The sequence shown here is derived from an EMBL/GenBank/DDBJ whole genome shotgun (WGS) entry which is preliminary data.</text>
</comment>
<dbReference type="Proteomes" id="UP001065298">
    <property type="component" value="Chromosome 3"/>
</dbReference>
<keyword evidence="2" id="KW-1185">Reference proteome</keyword>
<dbReference type="EMBL" id="CM046505">
    <property type="protein sequence ID" value="KAI8675616.1"/>
    <property type="molecule type" value="Genomic_DNA"/>
</dbReference>
<evidence type="ECO:0000313" key="2">
    <source>
        <dbReference type="Proteomes" id="UP001065298"/>
    </source>
</evidence>
<gene>
    <name evidence="1" type="ORF">NCS57_00463300</name>
</gene>
<name>A0ACC0R8R4_9HYPO</name>
<organism evidence="1 2">
    <name type="scientific">Fusarium keratoplasticum</name>
    <dbReference type="NCBI Taxonomy" id="1328300"/>
    <lineage>
        <taxon>Eukaryota</taxon>
        <taxon>Fungi</taxon>
        <taxon>Dikarya</taxon>
        <taxon>Ascomycota</taxon>
        <taxon>Pezizomycotina</taxon>
        <taxon>Sordariomycetes</taxon>
        <taxon>Hypocreomycetidae</taxon>
        <taxon>Hypocreales</taxon>
        <taxon>Nectriaceae</taxon>
        <taxon>Fusarium</taxon>
        <taxon>Fusarium solani species complex</taxon>
    </lineage>
</organism>